<dbReference type="EMBL" id="MLYV02000922">
    <property type="protein sequence ID" value="PSR75163.1"/>
    <property type="molecule type" value="Genomic_DNA"/>
</dbReference>
<evidence type="ECO:0000313" key="1">
    <source>
        <dbReference type="EMBL" id="PSR75163.1"/>
    </source>
</evidence>
<name>A0A2R6NR86_9APHY</name>
<dbReference type="Proteomes" id="UP000186601">
    <property type="component" value="Unassembled WGS sequence"/>
</dbReference>
<organism evidence="1 2">
    <name type="scientific">Hermanssonia centrifuga</name>
    <dbReference type="NCBI Taxonomy" id="98765"/>
    <lineage>
        <taxon>Eukaryota</taxon>
        <taxon>Fungi</taxon>
        <taxon>Dikarya</taxon>
        <taxon>Basidiomycota</taxon>
        <taxon>Agaricomycotina</taxon>
        <taxon>Agaricomycetes</taxon>
        <taxon>Polyporales</taxon>
        <taxon>Meruliaceae</taxon>
        <taxon>Hermanssonia</taxon>
    </lineage>
</organism>
<sequence>MRKEPKINGGKEKHLPWLHMLATNNHKHWRKFLSFLPSKTISHASTISTASAHIFCNVGECGNVELNIPLTWSSPPHTTPSMSSLMLPFELVDKIISEASSDHSSATLRACALVCETWRAAARPYIFRKIKILDESQLATLETLIGTDPAVGVLIRELIIQPRTEPERTPSRWISRFPAVLPPHLNRLQTIQLVDLFDFGEYCNPDFFSAFSAFASVDQLILRHCALDLRLVYSCVSALPNIRHLHVGTMLPVPYILPHAPPQLYAPQLLSIKLNVGSMYPMALEEILEWMLGSSSKDYLRSASLTTRIVNATAVGNFIDELGGLLQHLELDFVRFSASEIEYDSESTPNLSIASFDLRHYRPVMKADISLAKCTALRSLSFRGCNPTLPAFLAFLSEINSPYIRKLSLWATSSGADRAILPDFRVLVEQLDSRHLRGLEEVCFTYRGPLQRAFVLEKLQRDLPNVDSRGILRLVMT</sequence>
<evidence type="ECO:0000313" key="2">
    <source>
        <dbReference type="Proteomes" id="UP000186601"/>
    </source>
</evidence>
<dbReference type="AlphaFoldDB" id="A0A2R6NR86"/>
<dbReference type="InterPro" id="IPR032675">
    <property type="entry name" value="LRR_dom_sf"/>
</dbReference>
<reference evidence="1 2" key="1">
    <citation type="submission" date="2018-02" db="EMBL/GenBank/DDBJ databases">
        <title>Genome sequence of the basidiomycete white-rot fungus Phlebia centrifuga.</title>
        <authorList>
            <person name="Granchi Z."/>
            <person name="Peng M."/>
            <person name="de Vries R.P."/>
            <person name="Hilden K."/>
            <person name="Makela M.R."/>
            <person name="Grigoriev I."/>
            <person name="Riley R."/>
        </authorList>
    </citation>
    <scope>NUCLEOTIDE SEQUENCE [LARGE SCALE GENOMIC DNA]</scope>
    <source>
        <strain evidence="1 2">FBCC195</strain>
    </source>
</reference>
<dbReference type="Gene3D" id="3.80.10.10">
    <property type="entry name" value="Ribonuclease Inhibitor"/>
    <property type="match status" value="1"/>
</dbReference>
<evidence type="ECO:0008006" key="3">
    <source>
        <dbReference type="Google" id="ProtNLM"/>
    </source>
</evidence>
<protein>
    <recommendedName>
        <fullName evidence="3">F-box domain-containing protein</fullName>
    </recommendedName>
</protein>
<dbReference type="OrthoDB" id="2756453at2759"/>
<dbReference type="SUPFAM" id="SSF52047">
    <property type="entry name" value="RNI-like"/>
    <property type="match status" value="1"/>
</dbReference>
<gene>
    <name evidence="1" type="ORF">PHLCEN_2v9279</name>
</gene>
<accession>A0A2R6NR86</accession>
<keyword evidence="2" id="KW-1185">Reference proteome</keyword>
<proteinExistence type="predicted"/>
<comment type="caution">
    <text evidence="1">The sequence shown here is derived from an EMBL/GenBank/DDBJ whole genome shotgun (WGS) entry which is preliminary data.</text>
</comment>